<evidence type="ECO:0000313" key="1">
    <source>
        <dbReference type="EMBL" id="CAB4582241.1"/>
    </source>
</evidence>
<dbReference type="PANTHER" id="PTHR21485">
    <property type="entry name" value="HAD SUPERFAMILY MEMBERS CMAS AND KDSC"/>
    <property type="match status" value="1"/>
</dbReference>
<dbReference type="CDD" id="cd02513">
    <property type="entry name" value="CMP-NeuAc_Synthase"/>
    <property type="match status" value="1"/>
</dbReference>
<dbReference type="SUPFAM" id="SSF53448">
    <property type="entry name" value="Nucleotide-diphospho-sugar transferases"/>
    <property type="match status" value="1"/>
</dbReference>
<sequence length="235" mass="24947">MSIWAAVFARGGSKGLPGKNLKSLGGLPLVAHSIRVGLEIPGVADVLCSTDSSEIKAVAEQHGASAPFLRPAELAEDDSPEWLSWKHLARHLIEVGASPEDLLVSLPATAPLRTVADVESAISKHRTSGADVVVSYTPAARSPWFNMVSEDADGFLHTVIESGADAVNRRQDAPRVFDLATVVYVTTLGFVLGADSLFEGTVAGVEIPAERAIDIDTQLDFDIAEYLFDRQKGGS</sequence>
<proteinExistence type="predicted"/>
<dbReference type="InterPro" id="IPR029044">
    <property type="entry name" value="Nucleotide-diphossugar_trans"/>
</dbReference>
<dbReference type="InterPro" id="IPR050793">
    <property type="entry name" value="CMP-NeuNAc_synthase"/>
</dbReference>
<protein>
    <submittedName>
        <fullName evidence="1">Unannotated protein</fullName>
    </submittedName>
</protein>
<name>A0A6J6F0A2_9ZZZZ</name>
<dbReference type="GO" id="GO:0008781">
    <property type="term" value="F:N-acylneuraminate cytidylyltransferase activity"/>
    <property type="evidence" value="ECO:0007669"/>
    <property type="project" value="TreeGrafter"/>
</dbReference>
<dbReference type="AlphaFoldDB" id="A0A6J6F0A2"/>
<dbReference type="EMBL" id="CAEZTM010000114">
    <property type="protein sequence ID" value="CAB4582241.1"/>
    <property type="molecule type" value="Genomic_DNA"/>
</dbReference>
<dbReference type="InterPro" id="IPR003329">
    <property type="entry name" value="Cytidylyl_trans"/>
</dbReference>
<organism evidence="1">
    <name type="scientific">freshwater metagenome</name>
    <dbReference type="NCBI Taxonomy" id="449393"/>
    <lineage>
        <taxon>unclassified sequences</taxon>
        <taxon>metagenomes</taxon>
        <taxon>ecological metagenomes</taxon>
    </lineage>
</organism>
<dbReference type="Gene3D" id="3.90.550.10">
    <property type="entry name" value="Spore Coat Polysaccharide Biosynthesis Protein SpsA, Chain A"/>
    <property type="match status" value="1"/>
</dbReference>
<dbReference type="Pfam" id="PF02348">
    <property type="entry name" value="CTP_transf_3"/>
    <property type="match status" value="1"/>
</dbReference>
<gene>
    <name evidence="1" type="ORF">UFOPK1684_01493</name>
</gene>
<reference evidence="1" key="1">
    <citation type="submission" date="2020-05" db="EMBL/GenBank/DDBJ databases">
        <authorList>
            <person name="Chiriac C."/>
            <person name="Salcher M."/>
            <person name="Ghai R."/>
            <person name="Kavagutti S V."/>
        </authorList>
    </citation>
    <scope>NUCLEOTIDE SEQUENCE</scope>
</reference>
<dbReference type="PANTHER" id="PTHR21485:SF6">
    <property type="entry name" value="N-ACYLNEURAMINATE CYTIDYLYLTRANSFERASE-RELATED"/>
    <property type="match status" value="1"/>
</dbReference>
<accession>A0A6J6F0A2</accession>